<reference evidence="1" key="3">
    <citation type="submission" date="2025-09" db="UniProtKB">
        <authorList>
            <consortium name="Ensembl"/>
        </authorList>
    </citation>
    <scope>IDENTIFICATION</scope>
</reference>
<proteinExistence type="predicted"/>
<dbReference type="eggNOG" id="ENOG502SVKD">
    <property type="taxonomic scope" value="Eukaryota"/>
</dbReference>
<dbReference type="Ensembl" id="ENSLACT00000012155.1">
    <property type="protein sequence ID" value="ENSLACP00000012063.1"/>
    <property type="gene ID" value="ENSLACG00000010619.1"/>
</dbReference>
<evidence type="ECO:0000313" key="2">
    <source>
        <dbReference type="Proteomes" id="UP000008672"/>
    </source>
</evidence>
<dbReference type="OMA" id="TRIKHAN"/>
<accession>H3AQZ2</accession>
<dbReference type="InParanoid" id="H3AQZ2"/>
<dbReference type="Proteomes" id="UP000008672">
    <property type="component" value="Unassembled WGS sequence"/>
</dbReference>
<reference evidence="2" key="1">
    <citation type="submission" date="2011-08" db="EMBL/GenBank/DDBJ databases">
        <title>The draft genome of Latimeria chalumnae.</title>
        <authorList>
            <person name="Di Palma F."/>
            <person name="Alfoldi J."/>
            <person name="Johnson J."/>
            <person name="Berlin A."/>
            <person name="Gnerre S."/>
            <person name="Jaffe D."/>
            <person name="MacCallum I."/>
            <person name="Young S."/>
            <person name="Walker B.J."/>
            <person name="Lander E."/>
            <person name="Lindblad-Toh K."/>
        </authorList>
    </citation>
    <scope>NUCLEOTIDE SEQUENCE [LARGE SCALE GENOMIC DNA]</scope>
    <source>
        <strain evidence="2">Wild caught</strain>
    </source>
</reference>
<keyword evidence="2" id="KW-1185">Reference proteome</keyword>
<name>H3AQZ2_LATCH</name>
<dbReference type="GeneTree" id="ENSGT00940000167351"/>
<dbReference type="AlphaFoldDB" id="H3AQZ2"/>
<protein>
    <recommendedName>
        <fullName evidence="3">DUF4371 domain-containing protein</fullName>
    </recommendedName>
</protein>
<evidence type="ECO:0008006" key="3">
    <source>
        <dbReference type="Google" id="ProtNLM"/>
    </source>
</evidence>
<evidence type="ECO:0000313" key="1">
    <source>
        <dbReference type="Ensembl" id="ENSLACP00000012063.1"/>
    </source>
</evidence>
<dbReference type="HOGENOM" id="CLU_121251_0_0_1"/>
<sequence>QPKKRNYTQHFREARLHEESFKNWLKYVPGSGNKAYCKYCKTSLSAKRSGLLKHAGTAKHVECAKPLSDAIQVRIDLFASSSTGNSAVHVEETKAFIALYIAEHSSLCRVDHLTKLCKMRFSDSHASSLKLHRSKCTAIVNNVLAPHFITELVSDVGDGPYSLLLDESNDIFLLKVLNVVISLVRLITSLGCSVTIPTAQYDFLTC</sequence>
<dbReference type="EMBL" id="AFYH01179044">
    <property type="status" value="NOT_ANNOTATED_CDS"/>
    <property type="molecule type" value="Genomic_DNA"/>
</dbReference>
<organism evidence="1 2">
    <name type="scientific">Latimeria chalumnae</name>
    <name type="common">Coelacanth</name>
    <dbReference type="NCBI Taxonomy" id="7897"/>
    <lineage>
        <taxon>Eukaryota</taxon>
        <taxon>Metazoa</taxon>
        <taxon>Chordata</taxon>
        <taxon>Craniata</taxon>
        <taxon>Vertebrata</taxon>
        <taxon>Euteleostomi</taxon>
        <taxon>Coelacanthiformes</taxon>
        <taxon>Coelacanthidae</taxon>
        <taxon>Latimeria</taxon>
    </lineage>
</organism>
<reference evidence="1" key="2">
    <citation type="submission" date="2025-08" db="UniProtKB">
        <authorList>
            <consortium name="Ensembl"/>
        </authorList>
    </citation>
    <scope>IDENTIFICATION</scope>
</reference>